<dbReference type="SUPFAM" id="SSF52540">
    <property type="entry name" value="P-loop containing nucleoside triphosphate hydrolases"/>
    <property type="match status" value="1"/>
</dbReference>
<gene>
    <name evidence="3" type="ORF">QF092_17085</name>
</gene>
<dbReference type="CDD" id="cd05387">
    <property type="entry name" value="BY-kinase"/>
    <property type="match status" value="1"/>
</dbReference>
<keyword evidence="2" id="KW-0067">ATP-binding</keyword>
<accession>A0ABY8Q505</accession>
<organism evidence="3 4">
    <name type="scientific">Fuscovulum ytuae</name>
    <dbReference type="NCBI Taxonomy" id="3042299"/>
    <lineage>
        <taxon>Bacteria</taxon>
        <taxon>Pseudomonadati</taxon>
        <taxon>Pseudomonadota</taxon>
        <taxon>Alphaproteobacteria</taxon>
        <taxon>Rhodobacterales</taxon>
        <taxon>Paracoccaceae</taxon>
        <taxon>Fuscovulum</taxon>
    </lineage>
</organism>
<dbReference type="InterPro" id="IPR050445">
    <property type="entry name" value="Bact_polysacc_biosynth/exp"/>
</dbReference>
<proteinExistence type="predicted"/>
<keyword evidence="1" id="KW-0547">Nucleotide-binding</keyword>
<evidence type="ECO:0000256" key="2">
    <source>
        <dbReference type="ARBA" id="ARBA00022840"/>
    </source>
</evidence>
<dbReference type="InterPro" id="IPR033756">
    <property type="entry name" value="YlxH/NBP35"/>
</dbReference>
<dbReference type="InterPro" id="IPR005702">
    <property type="entry name" value="Wzc-like_C"/>
</dbReference>
<reference evidence="3 4" key="1">
    <citation type="submission" date="2023-04" db="EMBL/GenBank/DDBJ databases">
        <title>YMD61, complete Genome.</title>
        <authorList>
            <person name="Zhang J."/>
        </authorList>
    </citation>
    <scope>NUCLEOTIDE SEQUENCE [LARGE SCALE GENOMIC DNA]</scope>
    <source>
        <strain evidence="3 4">YMD61</strain>
    </source>
</reference>
<keyword evidence="3" id="KW-0808">Transferase</keyword>
<sequence>MERLQAAIARAREARQGGGADAAVRALPAAGGSADTDSWSALPVYQPERGVFEAARLVSMTGGRDGPAFDVVRTKVLHQMKTNGWKRVAITSPTAGCGKSTVSLNLGFSLSRQKDRRTILCEADLRRPSWAKMLRLKQKHSFARVLTGEQHFAANALRYGENFALSSTFEAARNPAETLHGGMVPEILAAIEEEYQPDMMIFDLPPLLVTDDALAFLVHVDCALLVVAAEVSTVGQIDSCEREIAARTNMMGVVLNKCRYSGPEYGYGYGY</sequence>
<name>A0ABY8Q505_9RHOB</name>
<dbReference type="Proteomes" id="UP001230978">
    <property type="component" value="Chromosome"/>
</dbReference>
<dbReference type="Gene3D" id="3.40.50.300">
    <property type="entry name" value="P-loop containing nucleotide triphosphate hydrolases"/>
    <property type="match status" value="1"/>
</dbReference>
<dbReference type="EC" id="2.7.10.2" evidence="3"/>
<dbReference type="RefSeq" id="WP_281465802.1">
    <property type="nucleotide sequence ID" value="NZ_CP124535.1"/>
</dbReference>
<dbReference type="PANTHER" id="PTHR32309">
    <property type="entry name" value="TYROSINE-PROTEIN KINASE"/>
    <property type="match status" value="1"/>
</dbReference>
<keyword evidence="3" id="KW-0418">Kinase</keyword>
<dbReference type="Pfam" id="PF10609">
    <property type="entry name" value="ParA"/>
    <property type="match status" value="1"/>
</dbReference>
<dbReference type="PANTHER" id="PTHR32309:SF13">
    <property type="entry name" value="FERRIC ENTEROBACTIN TRANSPORT PROTEIN FEPE"/>
    <property type="match status" value="1"/>
</dbReference>
<protein>
    <submittedName>
        <fullName evidence="3">CpsD/CapB family tyrosine-protein kinase</fullName>
        <ecNumber evidence="3">2.7.10.2</ecNumber>
    </submittedName>
</protein>
<evidence type="ECO:0000313" key="3">
    <source>
        <dbReference type="EMBL" id="WGV15944.1"/>
    </source>
</evidence>
<dbReference type="InterPro" id="IPR027417">
    <property type="entry name" value="P-loop_NTPase"/>
</dbReference>
<dbReference type="GO" id="GO:0004715">
    <property type="term" value="F:non-membrane spanning protein tyrosine kinase activity"/>
    <property type="evidence" value="ECO:0007669"/>
    <property type="project" value="UniProtKB-EC"/>
</dbReference>
<evidence type="ECO:0000313" key="4">
    <source>
        <dbReference type="Proteomes" id="UP001230978"/>
    </source>
</evidence>
<dbReference type="EMBL" id="CP124535">
    <property type="protein sequence ID" value="WGV15944.1"/>
    <property type="molecule type" value="Genomic_DNA"/>
</dbReference>
<keyword evidence="4" id="KW-1185">Reference proteome</keyword>
<evidence type="ECO:0000256" key="1">
    <source>
        <dbReference type="ARBA" id="ARBA00022741"/>
    </source>
</evidence>